<evidence type="ECO:0000256" key="5">
    <source>
        <dbReference type="ARBA" id="ARBA00022605"/>
    </source>
</evidence>
<dbReference type="PANTHER" id="PTHR11772:SF23">
    <property type="entry name" value="ASPARAGINE SYNTHETASE [GLUTAMINE-HYDROLYZING]"/>
    <property type="match status" value="1"/>
</dbReference>
<evidence type="ECO:0000256" key="3">
    <source>
        <dbReference type="ARBA" id="ARBA00021389"/>
    </source>
</evidence>
<dbReference type="Pfam" id="PF00733">
    <property type="entry name" value="Asn_synthase"/>
    <property type="match status" value="1"/>
</dbReference>
<keyword evidence="7 12" id="KW-0067">ATP-binding</keyword>
<feature type="binding site" evidence="14">
    <location>
        <position position="103"/>
    </location>
    <ligand>
        <name>L-glutamine</name>
        <dbReference type="ChEBI" id="CHEBI:58359"/>
    </ligand>
</feature>
<evidence type="ECO:0000256" key="12">
    <source>
        <dbReference type="PIRNR" id="PIRNR001589"/>
    </source>
</evidence>
<dbReference type="GO" id="GO:0070981">
    <property type="term" value="P:L-asparagine biosynthetic process"/>
    <property type="evidence" value="ECO:0007669"/>
    <property type="project" value="UniProtKB-UniPathway"/>
</dbReference>
<feature type="binding site" evidence="14">
    <location>
        <position position="291"/>
    </location>
    <ligand>
        <name>ATP</name>
        <dbReference type="ChEBI" id="CHEBI:30616"/>
    </ligand>
</feature>
<dbReference type="SUPFAM" id="SSF56235">
    <property type="entry name" value="N-terminal nucleophile aminohydrolases (Ntn hydrolases)"/>
    <property type="match status" value="1"/>
</dbReference>
<dbReference type="InterPro" id="IPR014729">
    <property type="entry name" value="Rossmann-like_a/b/a_fold"/>
</dbReference>
<dbReference type="InterPro" id="IPR006426">
    <property type="entry name" value="Asn_synth_AEB"/>
</dbReference>
<organism evidence="17">
    <name type="scientific">Spodoptera frugiperda</name>
    <name type="common">Fall armyworm</name>
    <dbReference type="NCBI Taxonomy" id="7108"/>
    <lineage>
        <taxon>Eukaryota</taxon>
        <taxon>Metazoa</taxon>
        <taxon>Ecdysozoa</taxon>
        <taxon>Arthropoda</taxon>
        <taxon>Hexapoda</taxon>
        <taxon>Insecta</taxon>
        <taxon>Pterygota</taxon>
        <taxon>Neoptera</taxon>
        <taxon>Endopterygota</taxon>
        <taxon>Lepidoptera</taxon>
        <taxon>Glossata</taxon>
        <taxon>Ditrysia</taxon>
        <taxon>Noctuoidea</taxon>
        <taxon>Noctuidae</taxon>
        <taxon>Amphipyrinae</taxon>
        <taxon>Spodoptera</taxon>
    </lineage>
</organism>
<dbReference type="InterPro" id="IPR033738">
    <property type="entry name" value="AsnB_N"/>
</dbReference>
<dbReference type="AlphaFoldDB" id="A0A2H1V6T3"/>
<evidence type="ECO:0000256" key="10">
    <source>
        <dbReference type="ARBA" id="ARBA00030234"/>
    </source>
</evidence>
<dbReference type="CDD" id="cd00712">
    <property type="entry name" value="AsnB"/>
    <property type="match status" value="1"/>
</dbReference>
<dbReference type="UniPathway" id="UPA00134">
    <property type="reaction ID" value="UER00195"/>
</dbReference>
<dbReference type="SUPFAM" id="SSF52402">
    <property type="entry name" value="Adenine nucleotide alpha hydrolases-like"/>
    <property type="match status" value="1"/>
</dbReference>
<reference evidence="17" key="1">
    <citation type="submission" date="2016-07" db="EMBL/GenBank/DDBJ databases">
        <authorList>
            <person name="Bretaudeau A."/>
        </authorList>
    </citation>
    <scope>NUCLEOTIDE SEQUENCE</scope>
    <source>
        <strain evidence="17">Rice</strain>
        <tissue evidence="17">Whole body</tissue>
    </source>
</reference>
<keyword evidence="9 13" id="KW-0315">Glutamine amidotransferase</keyword>
<dbReference type="InterPro" id="IPR029055">
    <property type="entry name" value="Ntn_hydrolases_N"/>
</dbReference>
<evidence type="ECO:0000313" key="17">
    <source>
        <dbReference type="EMBL" id="SOQ36509.1"/>
    </source>
</evidence>
<keyword evidence="6 12" id="KW-0547">Nucleotide-binding</keyword>
<dbReference type="NCBIfam" id="TIGR01536">
    <property type="entry name" value="asn_synth_AEB"/>
    <property type="match status" value="1"/>
</dbReference>
<dbReference type="InterPro" id="IPR017932">
    <property type="entry name" value="GATase_2_dom"/>
</dbReference>
<evidence type="ECO:0000259" key="16">
    <source>
        <dbReference type="PROSITE" id="PS51278"/>
    </source>
</evidence>
<name>A0A2H1V6T3_SPOFR</name>
<feature type="binding site" evidence="14">
    <location>
        <begin position="366"/>
        <end position="367"/>
    </location>
    <ligand>
        <name>ATP</name>
        <dbReference type="ChEBI" id="CHEBI:30616"/>
    </ligand>
</feature>
<dbReference type="Pfam" id="PF13537">
    <property type="entry name" value="GATase_7"/>
    <property type="match status" value="1"/>
</dbReference>
<dbReference type="GO" id="GO:0004066">
    <property type="term" value="F:asparagine synthase (glutamine-hydrolyzing) activity"/>
    <property type="evidence" value="ECO:0007669"/>
    <property type="project" value="UniProtKB-EC"/>
</dbReference>
<evidence type="ECO:0000256" key="8">
    <source>
        <dbReference type="ARBA" id="ARBA00022888"/>
    </source>
</evidence>
<comment type="pathway">
    <text evidence="1">Amino-acid biosynthesis; L-asparagine biosynthesis; L-asparagine from L-aspartate (L-Gln route): step 1/1.</text>
</comment>
<evidence type="ECO:0000256" key="9">
    <source>
        <dbReference type="ARBA" id="ARBA00022962"/>
    </source>
</evidence>
<evidence type="ECO:0000256" key="15">
    <source>
        <dbReference type="PIRSR" id="PIRSR001589-3"/>
    </source>
</evidence>
<dbReference type="PROSITE" id="PS51278">
    <property type="entry name" value="GATASE_TYPE_2"/>
    <property type="match status" value="1"/>
</dbReference>
<evidence type="ECO:0000256" key="13">
    <source>
        <dbReference type="PIRSR" id="PIRSR001589-1"/>
    </source>
</evidence>
<sequence length="557" mass="63267">MTGVKMCGIWALFGVSEDLCPLCTESFVTIRHRGPDAWRFEADAREPFAIFGFRRLAIVDGLHGMQPMRLHLYPRTNLICNGEIYNYKRLQTQFKFPYETKCDVEAITHLYHNFGFQKTVKNLDGVFAFCLMDGEKKKICVARDPYGVRPLFEYWDAERGVLGISSEGKGLIKLKQNGNGSATLRQFPPGHYAQWSILDDGKVKLDFIERYTSPGMPPNFVPYVPESELEGKSIEEKTAYLLEAACEKRLMSDRRIGCLLSGGLDSSLIASLVVKLAKKHNLPYKIQTFAIGMGDSPDLIAARSVADYLGTEHHEVQFDENDVKQALDNVIYHLESFDITTIRASLPMYLLSKYIKEKTNTTVVFSGEGADELAQGYIYFRDAPSENVAHEESLRLLSDIYLYDGLRADRTTSAFSLELRVPFLDIQFTHHYLSLDPKLRQPQNGIEKHLLRNSFAKSGLLPDTILWRHKEAFSDGVASVKKSLFTVIGDIIAERSIEENAVYPGVQPKTAESKYYRYVFEKSFPGQHVFTPYYWMPKWVAGVSDPSARFIKHYAAN</sequence>
<evidence type="ECO:0000256" key="11">
    <source>
        <dbReference type="ARBA" id="ARBA00048741"/>
    </source>
</evidence>
<dbReference type="Gene3D" id="3.60.20.10">
    <property type="entry name" value="Glutamine Phosphoribosylpyrophosphate, subunit 1, domain 1"/>
    <property type="match status" value="1"/>
</dbReference>
<dbReference type="PANTHER" id="PTHR11772">
    <property type="entry name" value="ASPARAGINE SYNTHETASE"/>
    <property type="match status" value="1"/>
</dbReference>
<evidence type="ECO:0000256" key="14">
    <source>
        <dbReference type="PIRSR" id="PIRSR001589-2"/>
    </source>
</evidence>
<proteinExistence type="predicted"/>
<dbReference type="PIRSF" id="PIRSF001589">
    <property type="entry name" value="Asn_synthetase_glu-h"/>
    <property type="match status" value="1"/>
</dbReference>
<dbReference type="GO" id="GO:0005829">
    <property type="term" value="C:cytosol"/>
    <property type="evidence" value="ECO:0007669"/>
    <property type="project" value="TreeGrafter"/>
</dbReference>
<feature type="binding site" evidence="14">
    <location>
        <position position="259"/>
    </location>
    <ligand>
        <name>ATP</name>
        <dbReference type="ChEBI" id="CHEBI:30616"/>
    </ligand>
</feature>
<gene>
    <name evidence="17" type="ORF">SFRICE_007934</name>
</gene>
<keyword evidence="4" id="KW-0436">Ligase</keyword>
<dbReference type="InterPro" id="IPR001962">
    <property type="entry name" value="Asn_synthase"/>
</dbReference>
<accession>A0A2H1V6T3</accession>
<dbReference type="GO" id="GO:0005524">
    <property type="term" value="F:ATP binding"/>
    <property type="evidence" value="ECO:0007669"/>
    <property type="project" value="UniProtKB-KW"/>
</dbReference>
<evidence type="ECO:0000256" key="4">
    <source>
        <dbReference type="ARBA" id="ARBA00022598"/>
    </source>
</evidence>
<dbReference type="CDD" id="cd01991">
    <property type="entry name" value="Asn_synthase_B_C"/>
    <property type="match status" value="1"/>
</dbReference>
<evidence type="ECO:0000256" key="6">
    <source>
        <dbReference type="ARBA" id="ARBA00022741"/>
    </source>
</evidence>
<feature type="site" description="Important for beta-aspartyl-AMP intermediate formation" evidence="15">
    <location>
        <position position="368"/>
    </location>
</feature>
<dbReference type="Gene3D" id="3.40.50.620">
    <property type="entry name" value="HUPs"/>
    <property type="match status" value="1"/>
</dbReference>
<comment type="catalytic activity">
    <reaction evidence="11">
        <text>L-aspartate + L-glutamine + ATP + H2O = L-asparagine + L-glutamate + AMP + diphosphate + H(+)</text>
        <dbReference type="Rhea" id="RHEA:12228"/>
        <dbReference type="ChEBI" id="CHEBI:15377"/>
        <dbReference type="ChEBI" id="CHEBI:15378"/>
        <dbReference type="ChEBI" id="CHEBI:29985"/>
        <dbReference type="ChEBI" id="CHEBI:29991"/>
        <dbReference type="ChEBI" id="CHEBI:30616"/>
        <dbReference type="ChEBI" id="CHEBI:33019"/>
        <dbReference type="ChEBI" id="CHEBI:58048"/>
        <dbReference type="ChEBI" id="CHEBI:58359"/>
        <dbReference type="ChEBI" id="CHEBI:456215"/>
        <dbReference type="EC" id="6.3.5.4"/>
    </reaction>
</comment>
<protein>
    <recommendedName>
        <fullName evidence="3">Asparagine synthetase [glutamine-hydrolyzing]</fullName>
        <ecNumber evidence="2">6.3.5.4</ecNumber>
    </recommendedName>
    <alternativeName>
        <fullName evidence="10">Glutamine-dependent asparagine synthetase</fullName>
    </alternativeName>
</protein>
<dbReference type="InterPro" id="IPR050795">
    <property type="entry name" value="Asn_Synthetase"/>
</dbReference>
<feature type="active site" description="For GATase activity" evidence="13">
    <location>
        <position position="7"/>
    </location>
</feature>
<evidence type="ECO:0000256" key="2">
    <source>
        <dbReference type="ARBA" id="ARBA00012737"/>
    </source>
</evidence>
<feature type="domain" description="Glutamine amidotransferase type-2" evidence="16">
    <location>
        <begin position="7"/>
        <end position="198"/>
    </location>
</feature>
<keyword evidence="5 13" id="KW-0028">Amino-acid biosynthesis</keyword>
<evidence type="ECO:0000256" key="7">
    <source>
        <dbReference type="ARBA" id="ARBA00022840"/>
    </source>
</evidence>
<dbReference type="EMBL" id="ODYU01000963">
    <property type="protein sequence ID" value="SOQ36509.1"/>
    <property type="molecule type" value="Genomic_DNA"/>
</dbReference>
<dbReference type="EC" id="6.3.5.4" evidence="2"/>
<keyword evidence="8 13" id="KW-0061">Asparagine biosynthesis</keyword>
<evidence type="ECO:0000256" key="1">
    <source>
        <dbReference type="ARBA" id="ARBA00005187"/>
    </source>
</evidence>